<dbReference type="PRINTS" id="PR00463">
    <property type="entry name" value="EP450I"/>
</dbReference>
<protein>
    <recommendedName>
        <fullName evidence="14">Cytochrome P450</fullName>
    </recommendedName>
</protein>
<dbReference type="GO" id="GO:0046872">
    <property type="term" value="F:metal ion binding"/>
    <property type="evidence" value="ECO:0007669"/>
    <property type="project" value="UniProtKB-KW"/>
</dbReference>
<dbReference type="PROSITE" id="PS00086">
    <property type="entry name" value="CYTOCHROME_P450"/>
    <property type="match status" value="1"/>
</dbReference>
<dbReference type="GO" id="GO:0016020">
    <property type="term" value="C:membrane"/>
    <property type="evidence" value="ECO:0007669"/>
    <property type="project" value="UniProtKB-SubCell"/>
</dbReference>
<evidence type="ECO:0000256" key="7">
    <source>
        <dbReference type="ARBA" id="ARBA00023002"/>
    </source>
</evidence>
<dbReference type="EMBL" id="CAUOFW020000115">
    <property type="protein sequence ID" value="CAK9133702.1"/>
    <property type="molecule type" value="Genomic_DNA"/>
</dbReference>
<reference evidence="12 13" key="1">
    <citation type="submission" date="2024-02" db="EMBL/GenBank/DDBJ databases">
        <authorList>
            <person name="Vignale AGUSTIN F."/>
            <person name="Sosa J E."/>
            <person name="Modenutti C."/>
        </authorList>
    </citation>
    <scope>NUCLEOTIDE SEQUENCE [LARGE SCALE GENOMIC DNA]</scope>
</reference>
<comment type="caution">
    <text evidence="12">The sequence shown here is derived from an EMBL/GenBank/DDBJ whole genome shotgun (WGS) entry which is preliminary data.</text>
</comment>
<dbReference type="Pfam" id="PF00067">
    <property type="entry name" value="p450"/>
    <property type="match status" value="1"/>
</dbReference>
<dbReference type="FunFam" id="1.10.630.10:FF:000022">
    <property type="entry name" value="Taxadiene 5-alpha hydroxylase"/>
    <property type="match status" value="1"/>
</dbReference>
<evidence type="ECO:0008006" key="14">
    <source>
        <dbReference type="Google" id="ProtNLM"/>
    </source>
</evidence>
<dbReference type="PANTHER" id="PTHR24286">
    <property type="entry name" value="CYTOCHROME P450 26"/>
    <property type="match status" value="1"/>
</dbReference>
<accession>A0ABC8QMW2</accession>
<keyword evidence="9" id="KW-0472">Membrane</keyword>
<dbReference type="AlphaFoldDB" id="A0ABC8QMW2"/>
<comment type="cofactor">
    <cofactor evidence="1 10">
        <name>heme</name>
        <dbReference type="ChEBI" id="CHEBI:30413"/>
    </cofactor>
</comment>
<sequence>MEFLSSHEELFSDFKLPLLTLILATIVGLLVKYCKSMASSFRSKKLPPGSLGYPFIGETLSFLRSQKEDKIIEWMANRITMYGPVFKTSLMGSKTVVITGQAGNRFMFSGADNGIASNQPVPVAKIIGKHSIFEVSGSRHKLVRGAMMNFLKAESLQRHVGQMNSLVEQQLFQELNGKDSIQVVELMQRMTFKVTCSLLFKLAEGKEKDSLFKDFTLALRGAWAIPLDFPGTIFRKAVLARGRITKVLSDLIRMRKKDLENGKKGSQEDVISTFLVLRDENGKPLPEEEIIDNLVTLIIASHDTNSILLTLLVRHLARDVDVCNKVLEEQMQVLKAREGSAGALGWSDVQMMKYTWRVAQELMRLISPAFGNFRQTSRDTFFGGFDIPKGWQVFWATSPTHMDNNIFEQPEKFDPSRFENPTKTIPPYTYIPFGAGPRICPGAEFARIEVLLIIHHLIANYSWTEAIPNEPLTREPFPYPAMGLPIKLHPRKDV</sequence>
<dbReference type="PRINTS" id="PR00385">
    <property type="entry name" value="P450"/>
</dbReference>
<dbReference type="Proteomes" id="UP001642360">
    <property type="component" value="Unassembled WGS sequence"/>
</dbReference>
<keyword evidence="5 10" id="KW-0479">Metal-binding</keyword>
<keyword evidence="11" id="KW-0503">Monooxygenase</keyword>
<comment type="similarity">
    <text evidence="3 11">Belongs to the cytochrome P450 family.</text>
</comment>
<evidence type="ECO:0000313" key="13">
    <source>
        <dbReference type="Proteomes" id="UP001642360"/>
    </source>
</evidence>
<dbReference type="InterPro" id="IPR002401">
    <property type="entry name" value="Cyt_P450_E_grp-I"/>
</dbReference>
<comment type="subcellular location">
    <subcellularLocation>
        <location evidence="2">Membrane</location>
        <topology evidence="2">Single-pass membrane protein</topology>
    </subcellularLocation>
</comment>
<evidence type="ECO:0000256" key="8">
    <source>
        <dbReference type="ARBA" id="ARBA00023004"/>
    </source>
</evidence>
<evidence type="ECO:0000256" key="4">
    <source>
        <dbReference type="ARBA" id="ARBA00022692"/>
    </source>
</evidence>
<dbReference type="PANTHER" id="PTHR24286:SF256">
    <property type="entry name" value="CYTOCHROME P450 FAMILY PROTEIN"/>
    <property type="match status" value="1"/>
</dbReference>
<evidence type="ECO:0000256" key="5">
    <source>
        <dbReference type="ARBA" id="ARBA00022723"/>
    </source>
</evidence>
<dbReference type="InterPro" id="IPR001128">
    <property type="entry name" value="Cyt_P450"/>
</dbReference>
<dbReference type="InterPro" id="IPR017972">
    <property type="entry name" value="Cyt_P450_CS"/>
</dbReference>
<dbReference type="SUPFAM" id="SSF48264">
    <property type="entry name" value="Cytochrome P450"/>
    <property type="match status" value="1"/>
</dbReference>
<dbReference type="GO" id="GO:0004497">
    <property type="term" value="F:monooxygenase activity"/>
    <property type="evidence" value="ECO:0007669"/>
    <property type="project" value="UniProtKB-KW"/>
</dbReference>
<organism evidence="12 13">
    <name type="scientific">Ilex paraguariensis</name>
    <name type="common">yerba mate</name>
    <dbReference type="NCBI Taxonomy" id="185542"/>
    <lineage>
        <taxon>Eukaryota</taxon>
        <taxon>Viridiplantae</taxon>
        <taxon>Streptophyta</taxon>
        <taxon>Embryophyta</taxon>
        <taxon>Tracheophyta</taxon>
        <taxon>Spermatophyta</taxon>
        <taxon>Magnoliopsida</taxon>
        <taxon>eudicotyledons</taxon>
        <taxon>Gunneridae</taxon>
        <taxon>Pentapetalae</taxon>
        <taxon>asterids</taxon>
        <taxon>campanulids</taxon>
        <taxon>Aquifoliales</taxon>
        <taxon>Aquifoliaceae</taxon>
        <taxon>Ilex</taxon>
    </lineage>
</organism>
<evidence type="ECO:0000256" key="11">
    <source>
        <dbReference type="RuleBase" id="RU000461"/>
    </source>
</evidence>
<dbReference type="Gene3D" id="1.10.630.10">
    <property type="entry name" value="Cytochrome P450"/>
    <property type="match status" value="1"/>
</dbReference>
<evidence type="ECO:0000256" key="10">
    <source>
        <dbReference type="PIRSR" id="PIRSR602401-1"/>
    </source>
</evidence>
<proteinExistence type="inferred from homology"/>
<gene>
    <name evidence="12" type="ORF">ILEXP_LOCUS619</name>
</gene>
<evidence type="ECO:0000256" key="6">
    <source>
        <dbReference type="ARBA" id="ARBA00022989"/>
    </source>
</evidence>
<keyword evidence="8 10" id="KW-0408">Iron</keyword>
<evidence type="ECO:0000313" key="12">
    <source>
        <dbReference type="EMBL" id="CAK9133702.1"/>
    </source>
</evidence>
<dbReference type="CDD" id="cd11043">
    <property type="entry name" value="CYP90-like"/>
    <property type="match status" value="1"/>
</dbReference>
<keyword evidence="7 11" id="KW-0560">Oxidoreductase</keyword>
<evidence type="ECO:0000256" key="9">
    <source>
        <dbReference type="ARBA" id="ARBA00023136"/>
    </source>
</evidence>
<feature type="binding site" description="axial binding residue" evidence="10">
    <location>
        <position position="440"/>
    </location>
    <ligand>
        <name>heme</name>
        <dbReference type="ChEBI" id="CHEBI:30413"/>
    </ligand>
    <ligandPart>
        <name>Fe</name>
        <dbReference type="ChEBI" id="CHEBI:18248"/>
    </ligandPart>
</feature>
<name>A0ABC8QMW2_9AQUA</name>
<keyword evidence="4" id="KW-0812">Transmembrane</keyword>
<keyword evidence="10 11" id="KW-0349">Heme</keyword>
<dbReference type="InterPro" id="IPR036396">
    <property type="entry name" value="Cyt_P450_sf"/>
</dbReference>
<evidence type="ECO:0000256" key="3">
    <source>
        <dbReference type="ARBA" id="ARBA00010617"/>
    </source>
</evidence>
<keyword evidence="6" id="KW-1133">Transmembrane helix</keyword>
<evidence type="ECO:0000256" key="1">
    <source>
        <dbReference type="ARBA" id="ARBA00001971"/>
    </source>
</evidence>
<evidence type="ECO:0000256" key="2">
    <source>
        <dbReference type="ARBA" id="ARBA00004167"/>
    </source>
</evidence>
<keyword evidence="13" id="KW-1185">Reference proteome</keyword>